<dbReference type="Proteomes" id="UP001187192">
    <property type="component" value="Unassembled WGS sequence"/>
</dbReference>
<comment type="caution">
    <text evidence="2">The sequence shown here is derived from an EMBL/GenBank/DDBJ whole genome shotgun (WGS) entry which is preliminary data.</text>
</comment>
<feature type="compositionally biased region" description="Basic and acidic residues" evidence="1">
    <location>
        <begin position="201"/>
        <end position="211"/>
    </location>
</feature>
<dbReference type="PANTHER" id="PTHR33972">
    <property type="entry name" value="EXPRESSED PROTEIN"/>
    <property type="match status" value="1"/>
</dbReference>
<organism evidence="2 3">
    <name type="scientific">Ficus carica</name>
    <name type="common">Common fig</name>
    <dbReference type="NCBI Taxonomy" id="3494"/>
    <lineage>
        <taxon>Eukaryota</taxon>
        <taxon>Viridiplantae</taxon>
        <taxon>Streptophyta</taxon>
        <taxon>Embryophyta</taxon>
        <taxon>Tracheophyta</taxon>
        <taxon>Spermatophyta</taxon>
        <taxon>Magnoliopsida</taxon>
        <taxon>eudicotyledons</taxon>
        <taxon>Gunneridae</taxon>
        <taxon>Pentapetalae</taxon>
        <taxon>rosids</taxon>
        <taxon>fabids</taxon>
        <taxon>Rosales</taxon>
        <taxon>Moraceae</taxon>
        <taxon>Ficeae</taxon>
        <taxon>Ficus</taxon>
    </lineage>
</organism>
<feature type="region of interest" description="Disordered" evidence="1">
    <location>
        <begin position="181"/>
        <end position="211"/>
    </location>
</feature>
<protein>
    <submittedName>
        <fullName evidence="2">Uncharacterized protein</fullName>
    </submittedName>
</protein>
<gene>
    <name evidence="2" type="ORF">TIFTF001_031169</name>
</gene>
<dbReference type="EMBL" id="BTGU01000122">
    <property type="protein sequence ID" value="GMN62083.1"/>
    <property type="molecule type" value="Genomic_DNA"/>
</dbReference>
<dbReference type="AlphaFoldDB" id="A0AA88DUZ9"/>
<proteinExistence type="predicted"/>
<keyword evidence="3" id="KW-1185">Reference proteome</keyword>
<name>A0AA88DUZ9_FICCA</name>
<dbReference type="PANTHER" id="PTHR33972:SF2">
    <property type="entry name" value="OS04G0606700 PROTEIN"/>
    <property type="match status" value="1"/>
</dbReference>
<evidence type="ECO:0000256" key="1">
    <source>
        <dbReference type="SAM" id="MobiDB-lite"/>
    </source>
</evidence>
<feature type="compositionally biased region" description="Acidic residues" evidence="1">
    <location>
        <begin position="181"/>
        <end position="197"/>
    </location>
</feature>
<reference evidence="2" key="1">
    <citation type="submission" date="2023-07" db="EMBL/GenBank/DDBJ databases">
        <title>draft genome sequence of fig (Ficus carica).</title>
        <authorList>
            <person name="Takahashi T."/>
            <person name="Nishimura K."/>
        </authorList>
    </citation>
    <scope>NUCLEOTIDE SEQUENCE</scope>
</reference>
<evidence type="ECO:0000313" key="2">
    <source>
        <dbReference type="EMBL" id="GMN62083.1"/>
    </source>
</evidence>
<evidence type="ECO:0000313" key="3">
    <source>
        <dbReference type="Proteomes" id="UP001187192"/>
    </source>
</evidence>
<sequence length="211" mass="23376">MARLLSQVLKLRRSHPIPTQARRFRSTISGKGRRLIEVEVSSSSPSSSSDGGESEALMLKRLEDIVHRLIVKKSTPDWLPFLPGSSFWVPPRQGRIKFADLVGKLADQLSDEEALSLASDRGWPCSSFFVDQNYGKGNIRISVNYGIRAKKCGVRMGKARMGAFIGVVIGNIIMQTREVGVEADESEEIESDVEEVPTDSQDSHPFEDKEG</sequence>
<accession>A0AA88DUZ9</accession>